<evidence type="ECO:0000256" key="3">
    <source>
        <dbReference type="ARBA" id="ARBA00022964"/>
    </source>
</evidence>
<comment type="similarity">
    <text evidence="7">Belongs to the iron/ascorbate-dependent oxidoreductase family. GA2OX subfamily.</text>
</comment>
<dbReference type="EMBL" id="SWLB01000009">
    <property type="protein sequence ID" value="KAF3334532.1"/>
    <property type="molecule type" value="Genomic_DNA"/>
</dbReference>
<dbReference type="PANTHER" id="PTHR47990">
    <property type="entry name" value="2-OXOGLUTARATE (2OG) AND FE(II)-DEPENDENT OXYGENASE SUPERFAMILY PROTEIN-RELATED"/>
    <property type="match status" value="1"/>
</dbReference>
<accession>A0A833R5S7</accession>
<dbReference type="InterPro" id="IPR027443">
    <property type="entry name" value="IPNS-like_sf"/>
</dbReference>
<dbReference type="PROSITE" id="PS51471">
    <property type="entry name" value="FE2OG_OXY"/>
    <property type="match status" value="1"/>
</dbReference>
<sequence length="343" mass="37971">MVVPSISPVCNQTACRAVGIPVVDLSKPRADMSRLIVEACEVVGFFKVINHGVSKILIERMESIALEFFSLPSQEKEKAGPPAPLGYGVRNIGFNGDVGELEYLLLHANPSSISHKAKVISKEPSFFSYVVNEYVAAVRHLSCEILDMLAEGLKLRDTNAFSTLLRDFESDSLLRINHYPPWNKNNNITKNGNKCGGARIGFGEHSDPQIISVLRSNDVEGLQVLTSGPGGDHVWAPVAPDPDAFFINIGDLLQAMTNGRLLSVRHRAMANSYKERQSIIFFGAPPLHSLISPLPDTVSPANPCKYNPFTWSEYKKTMYQLRLSHNRLDLFRADEPLEIKALD</sequence>
<evidence type="ECO:0000256" key="2">
    <source>
        <dbReference type="ARBA" id="ARBA00022723"/>
    </source>
</evidence>
<dbReference type="OrthoDB" id="288590at2759"/>
<evidence type="ECO:0000259" key="10">
    <source>
        <dbReference type="PROSITE" id="PS51471"/>
    </source>
</evidence>
<evidence type="ECO:0000313" key="12">
    <source>
        <dbReference type="Proteomes" id="UP000623129"/>
    </source>
</evidence>
<keyword evidence="4 9" id="KW-0560">Oxidoreductase</keyword>
<dbReference type="EC" id="1.14.11.13" evidence="8"/>
<dbReference type="InterPro" id="IPR026992">
    <property type="entry name" value="DIOX_N"/>
</dbReference>
<dbReference type="GO" id="GO:0009685">
    <property type="term" value="P:gibberellin metabolic process"/>
    <property type="evidence" value="ECO:0007669"/>
    <property type="project" value="UniProtKB-ARBA"/>
</dbReference>
<evidence type="ECO:0000256" key="6">
    <source>
        <dbReference type="ARBA" id="ARBA00052204"/>
    </source>
</evidence>
<keyword evidence="2 9" id="KW-0479">Metal-binding</keyword>
<keyword evidence="5 9" id="KW-0408">Iron</keyword>
<keyword evidence="3 11" id="KW-0223">Dioxygenase</keyword>
<dbReference type="GO" id="GO:0045543">
    <property type="term" value="F:gibberellin 2-beta-dioxygenase activity"/>
    <property type="evidence" value="ECO:0007669"/>
    <property type="project" value="UniProtKB-EC"/>
</dbReference>
<dbReference type="InterPro" id="IPR005123">
    <property type="entry name" value="Oxoglu/Fe-dep_dioxygenase_dom"/>
</dbReference>
<dbReference type="GO" id="GO:0046872">
    <property type="term" value="F:metal ion binding"/>
    <property type="evidence" value="ECO:0007669"/>
    <property type="project" value="UniProtKB-KW"/>
</dbReference>
<protein>
    <recommendedName>
        <fullName evidence="8">gibberellin 2beta-dioxygenase</fullName>
        <ecNumber evidence="8">1.14.11.13</ecNumber>
    </recommendedName>
</protein>
<proteinExistence type="inferred from homology"/>
<comment type="catalytic activity">
    <reaction evidence="6">
        <text>gibberellin A1 + 2-oxoglutarate + O2 = gibberellin A8 + succinate + CO2</text>
        <dbReference type="Rhea" id="RHEA:15005"/>
        <dbReference type="ChEBI" id="CHEBI:15379"/>
        <dbReference type="ChEBI" id="CHEBI:16526"/>
        <dbReference type="ChEBI" id="CHEBI:16810"/>
        <dbReference type="ChEBI" id="CHEBI:30031"/>
        <dbReference type="ChEBI" id="CHEBI:58524"/>
        <dbReference type="ChEBI" id="CHEBI:58594"/>
        <dbReference type="EC" id="1.14.11.13"/>
    </reaction>
</comment>
<evidence type="ECO:0000256" key="1">
    <source>
        <dbReference type="ARBA" id="ARBA00001961"/>
    </source>
</evidence>
<evidence type="ECO:0000256" key="7">
    <source>
        <dbReference type="ARBA" id="ARBA00061282"/>
    </source>
</evidence>
<keyword evidence="12" id="KW-1185">Reference proteome</keyword>
<name>A0A833R5S7_9POAL</name>
<dbReference type="Gene3D" id="2.60.120.330">
    <property type="entry name" value="B-lactam Antibiotic, Isopenicillin N Synthase, Chain"/>
    <property type="match status" value="1"/>
</dbReference>
<gene>
    <name evidence="11" type="ORF">FCM35_KLT21136</name>
</gene>
<evidence type="ECO:0000256" key="5">
    <source>
        <dbReference type="ARBA" id="ARBA00023004"/>
    </source>
</evidence>
<comment type="caution">
    <text evidence="11">The sequence shown here is derived from an EMBL/GenBank/DDBJ whole genome shotgun (WGS) entry which is preliminary data.</text>
</comment>
<feature type="domain" description="Fe2OG dioxygenase" evidence="10">
    <location>
        <begin position="169"/>
        <end position="285"/>
    </location>
</feature>
<reference evidence="11" key="1">
    <citation type="submission" date="2020-01" db="EMBL/GenBank/DDBJ databases">
        <title>Genome sequence of Kobresia littledalei, the first chromosome-level genome in the family Cyperaceae.</title>
        <authorList>
            <person name="Qu G."/>
        </authorList>
    </citation>
    <scope>NUCLEOTIDE SEQUENCE</scope>
    <source>
        <strain evidence="11">C.B.Clarke</strain>
        <tissue evidence="11">Leaf</tissue>
    </source>
</reference>
<dbReference type="Proteomes" id="UP000623129">
    <property type="component" value="Unassembled WGS sequence"/>
</dbReference>
<organism evidence="11 12">
    <name type="scientific">Carex littledalei</name>
    <dbReference type="NCBI Taxonomy" id="544730"/>
    <lineage>
        <taxon>Eukaryota</taxon>
        <taxon>Viridiplantae</taxon>
        <taxon>Streptophyta</taxon>
        <taxon>Embryophyta</taxon>
        <taxon>Tracheophyta</taxon>
        <taxon>Spermatophyta</taxon>
        <taxon>Magnoliopsida</taxon>
        <taxon>Liliopsida</taxon>
        <taxon>Poales</taxon>
        <taxon>Cyperaceae</taxon>
        <taxon>Cyperoideae</taxon>
        <taxon>Cariceae</taxon>
        <taxon>Carex</taxon>
        <taxon>Carex subgen. Euthyceras</taxon>
    </lineage>
</organism>
<comment type="cofactor">
    <cofactor evidence="1">
        <name>L-ascorbate</name>
        <dbReference type="ChEBI" id="CHEBI:38290"/>
    </cofactor>
</comment>
<dbReference type="FunFam" id="2.60.120.330:FF:000025">
    <property type="entry name" value="Gibberellin 2-beta-dioxygenase 2"/>
    <property type="match status" value="1"/>
</dbReference>
<dbReference type="InterPro" id="IPR044861">
    <property type="entry name" value="IPNS-like_FE2OG_OXY"/>
</dbReference>
<dbReference type="PRINTS" id="PR00682">
    <property type="entry name" value="IPNSYNTHASE"/>
</dbReference>
<evidence type="ECO:0000256" key="4">
    <source>
        <dbReference type="ARBA" id="ARBA00023002"/>
    </source>
</evidence>
<dbReference type="Pfam" id="PF03171">
    <property type="entry name" value="2OG-FeII_Oxy"/>
    <property type="match status" value="1"/>
</dbReference>
<dbReference type="AlphaFoldDB" id="A0A833R5S7"/>
<evidence type="ECO:0000256" key="9">
    <source>
        <dbReference type="RuleBase" id="RU003682"/>
    </source>
</evidence>
<evidence type="ECO:0000256" key="8">
    <source>
        <dbReference type="ARBA" id="ARBA00066708"/>
    </source>
</evidence>
<dbReference type="SUPFAM" id="SSF51197">
    <property type="entry name" value="Clavaminate synthase-like"/>
    <property type="match status" value="1"/>
</dbReference>
<evidence type="ECO:0000313" key="11">
    <source>
        <dbReference type="EMBL" id="KAF3334532.1"/>
    </source>
</evidence>
<dbReference type="Pfam" id="PF14226">
    <property type="entry name" value="DIOX_N"/>
    <property type="match status" value="1"/>
</dbReference>
<dbReference type="InterPro" id="IPR050231">
    <property type="entry name" value="Iron_ascorbate_oxido_reductase"/>
</dbReference>